<keyword evidence="1" id="KW-1133">Transmembrane helix</keyword>
<accession>A0AA39MP73</accession>
<dbReference type="RefSeq" id="XP_060323869.1">
    <property type="nucleotide sequence ID" value="XM_060465941.1"/>
</dbReference>
<keyword evidence="1" id="KW-0472">Membrane</keyword>
<dbReference type="GeneID" id="85349489"/>
<comment type="caution">
    <text evidence="2">The sequence shown here is derived from an EMBL/GenBank/DDBJ whole genome shotgun (WGS) entry which is preliminary data.</text>
</comment>
<protein>
    <submittedName>
        <fullName evidence="2">Uncharacterized protein</fullName>
    </submittedName>
</protein>
<evidence type="ECO:0000313" key="2">
    <source>
        <dbReference type="EMBL" id="KAK0441183.1"/>
    </source>
</evidence>
<keyword evidence="1" id="KW-0812">Transmembrane</keyword>
<proteinExistence type="predicted"/>
<feature type="transmembrane region" description="Helical" evidence="1">
    <location>
        <begin position="94"/>
        <end position="115"/>
    </location>
</feature>
<keyword evidence="3" id="KW-1185">Reference proteome</keyword>
<name>A0AA39MP73_ARMTA</name>
<gene>
    <name evidence="2" type="ORF">EV420DRAFT_1125400</name>
</gene>
<evidence type="ECO:0000256" key="1">
    <source>
        <dbReference type="SAM" id="Phobius"/>
    </source>
</evidence>
<sequence>MFWRYMQHISDTCKQYDEELCRVCKSLCGACRQWGRSLGAVCLPQAAVFMFLPDEWKKQFSPSELATYQVLLGWNILLSLLPLLAMVFDRSWKTILLSFSGSFIYLFSAILKILVREFLEPLI</sequence>
<dbReference type="Proteomes" id="UP001175211">
    <property type="component" value="Unassembled WGS sequence"/>
</dbReference>
<evidence type="ECO:0000313" key="3">
    <source>
        <dbReference type="Proteomes" id="UP001175211"/>
    </source>
</evidence>
<dbReference type="AlphaFoldDB" id="A0AA39MP73"/>
<organism evidence="2 3">
    <name type="scientific">Armillaria tabescens</name>
    <name type="common">Ringless honey mushroom</name>
    <name type="synonym">Agaricus tabescens</name>
    <dbReference type="NCBI Taxonomy" id="1929756"/>
    <lineage>
        <taxon>Eukaryota</taxon>
        <taxon>Fungi</taxon>
        <taxon>Dikarya</taxon>
        <taxon>Basidiomycota</taxon>
        <taxon>Agaricomycotina</taxon>
        <taxon>Agaricomycetes</taxon>
        <taxon>Agaricomycetidae</taxon>
        <taxon>Agaricales</taxon>
        <taxon>Marasmiineae</taxon>
        <taxon>Physalacriaceae</taxon>
        <taxon>Desarmillaria</taxon>
    </lineage>
</organism>
<feature type="transmembrane region" description="Helical" evidence="1">
    <location>
        <begin position="65"/>
        <end position="88"/>
    </location>
</feature>
<dbReference type="EMBL" id="JAUEPS010000072">
    <property type="protein sequence ID" value="KAK0441183.1"/>
    <property type="molecule type" value="Genomic_DNA"/>
</dbReference>
<reference evidence="2" key="1">
    <citation type="submission" date="2023-06" db="EMBL/GenBank/DDBJ databases">
        <authorList>
            <consortium name="Lawrence Berkeley National Laboratory"/>
            <person name="Ahrendt S."/>
            <person name="Sahu N."/>
            <person name="Indic B."/>
            <person name="Wong-Bajracharya J."/>
            <person name="Merenyi Z."/>
            <person name="Ke H.-M."/>
            <person name="Monk M."/>
            <person name="Kocsube S."/>
            <person name="Drula E."/>
            <person name="Lipzen A."/>
            <person name="Balint B."/>
            <person name="Henrissat B."/>
            <person name="Andreopoulos B."/>
            <person name="Martin F.M."/>
            <person name="Harder C.B."/>
            <person name="Rigling D."/>
            <person name="Ford K.L."/>
            <person name="Foster G.D."/>
            <person name="Pangilinan J."/>
            <person name="Papanicolaou A."/>
            <person name="Barry K."/>
            <person name="LaButti K."/>
            <person name="Viragh M."/>
            <person name="Koriabine M."/>
            <person name="Yan M."/>
            <person name="Riley R."/>
            <person name="Champramary S."/>
            <person name="Plett K.L."/>
            <person name="Tsai I.J."/>
            <person name="Slot J."/>
            <person name="Sipos G."/>
            <person name="Plett J."/>
            <person name="Nagy L.G."/>
            <person name="Grigoriev I.V."/>
        </authorList>
    </citation>
    <scope>NUCLEOTIDE SEQUENCE</scope>
    <source>
        <strain evidence="2">CCBAS 213</strain>
    </source>
</reference>